<feature type="transmembrane region" description="Helical" evidence="1">
    <location>
        <begin position="158"/>
        <end position="177"/>
    </location>
</feature>
<feature type="transmembrane region" description="Helical" evidence="1">
    <location>
        <begin position="118"/>
        <end position="138"/>
    </location>
</feature>
<keyword evidence="1" id="KW-1133">Transmembrane helix</keyword>
<dbReference type="EMBL" id="JACHKF010000001">
    <property type="protein sequence ID" value="MBB6566314.1"/>
    <property type="molecule type" value="Genomic_DNA"/>
</dbReference>
<dbReference type="RefSeq" id="WP_171675609.1">
    <property type="nucleotide sequence ID" value="NZ_BAAAGT010000010.1"/>
</dbReference>
<evidence type="ECO:0000313" key="3">
    <source>
        <dbReference type="EMBL" id="MBB6566314.1"/>
    </source>
</evidence>
<feature type="transmembrane region" description="Helical" evidence="1">
    <location>
        <begin position="221"/>
        <end position="239"/>
    </location>
</feature>
<keyword evidence="4" id="KW-0482">Metalloprotease</keyword>
<feature type="transmembrane region" description="Helical" evidence="1">
    <location>
        <begin position="189"/>
        <end position="215"/>
    </location>
</feature>
<comment type="caution">
    <text evidence="4">The sequence shown here is derived from an EMBL/GenBank/DDBJ whole genome shotgun (WGS) entry which is preliminary data.</text>
</comment>
<reference evidence="4 5" key="1">
    <citation type="submission" date="2020-05" db="EMBL/GenBank/DDBJ databases">
        <title>Genome sequence of Kribbella sandramycini ATCC 39419.</title>
        <authorList>
            <person name="Maclea K.S."/>
            <person name="Fair J.L."/>
        </authorList>
    </citation>
    <scope>NUCLEOTIDE SEQUENCE [LARGE SCALE GENOMIC DNA]</scope>
    <source>
        <strain evidence="4 5">ATCC 39419</strain>
    </source>
</reference>
<evidence type="ECO:0000256" key="1">
    <source>
        <dbReference type="SAM" id="Phobius"/>
    </source>
</evidence>
<dbReference type="EMBL" id="JABJRC010000005">
    <property type="protein sequence ID" value="NOL43023.1"/>
    <property type="molecule type" value="Genomic_DNA"/>
</dbReference>
<organism evidence="4 5">
    <name type="scientific">Kribbella sandramycini</name>
    <dbReference type="NCBI Taxonomy" id="60450"/>
    <lineage>
        <taxon>Bacteria</taxon>
        <taxon>Bacillati</taxon>
        <taxon>Actinomycetota</taxon>
        <taxon>Actinomycetes</taxon>
        <taxon>Propionibacteriales</taxon>
        <taxon>Kribbellaceae</taxon>
        <taxon>Kribbella</taxon>
    </lineage>
</organism>
<dbReference type="GO" id="GO:0008237">
    <property type="term" value="F:metallopeptidase activity"/>
    <property type="evidence" value="ECO:0007669"/>
    <property type="project" value="UniProtKB-KW"/>
</dbReference>
<dbReference type="Proteomes" id="UP000553957">
    <property type="component" value="Unassembled WGS sequence"/>
</dbReference>
<keyword evidence="5" id="KW-1185">Reference proteome</keyword>
<feature type="transmembrane region" description="Helical" evidence="1">
    <location>
        <begin position="75"/>
        <end position="98"/>
    </location>
</feature>
<name>A0A7Y4P1J4_9ACTN</name>
<feature type="transmembrane region" description="Helical" evidence="1">
    <location>
        <begin position="28"/>
        <end position="55"/>
    </location>
</feature>
<dbReference type="Proteomes" id="UP000534306">
    <property type="component" value="Unassembled WGS sequence"/>
</dbReference>
<sequence>MTTAYQTQQHVESVGYERLARVTGRHNWWRPIVGTVVLLVLFLFASVLVLGQSALVGLLLKVPFGDDELPMFDDLTSFGIDLLAIAIAMPALALTLWWVQRRTWGSITSVTGRLRLPWLARCLAVAGVLITLMLTTAMVTGGGPSAVVDSNADPDSPFVGIGPFLLSLVVLMLLVPLQAAAEEFIFRGWLLQAVGSFVRWPVLVVIPQAFLFAAAHGWGTPWGFAALTVFGLALGWLTIRTGGIEAAIALHVANNLIAMLVSAAYKGGLASEETAADLPWEFALLDMGMVVVFVLVILRLAKRYNPARLTPAGARI</sequence>
<reference evidence="3 6" key="2">
    <citation type="submission" date="2020-08" db="EMBL/GenBank/DDBJ databases">
        <title>Sequencing the genomes of 1000 actinobacteria strains.</title>
        <authorList>
            <person name="Klenk H.-P."/>
        </authorList>
    </citation>
    <scope>NUCLEOTIDE SEQUENCE [LARGE SCALE GENOMIC DNA]</scope>
    <source>
        <strain evidence="3 6">DSM 15626</strain>
    </source>
</reference>
<dbReference type="GO" id="GO:0080120">
    <property type="term" value="P:CAAX-box protein maturation"/>
    <property type="evidence" value="ECO:0007669"/>
    <property type="project" value="UniProtKB-ARBA"/>
</dbReference>
<evidence type="ECO:0000313" key="6">
    <source>
        <dbReference type="Proteomes" id="UP000553957"/>
    </source>
</evidence>
<feature type="domain" description="CAAX prenyl protease 2/Lysostaphin resistance protein A-like" evidence="2">
    <location>
        <begin position="167"/>
        <end position="257"/>
    </location>
</feature>
<evidence type="ECO:0000313" key="4">
    <source>
        <dbReference type="EMBL" id="NOL43023.1"/>
    </source>
</evidence>
<dbReference type="GO" id="GO:0006508">
    <property type="term" value="P:proteolysis"/>
    <property type="evidence" value="ECO:0007669"/>
    <property type="project" value="UniProtKB-KW"/>
</dbReference>
<dbReference type="Pfam" id="PF02517">
    <property type="entry name" value="Rce1-like"/>
    <property type="match status" value="1"/>
</dbReference>
<dbReference type="GO" id="GO:0004175">
    <property type="term" value="F:endopeptidase activity"/>
    <property type="evidence" value="ECO:0007669"/>
    <property type="project" value="UniProtKB-ARBA"/>
</dbReference>
<keyword evidence="1" id="KW-0472">Membrane</keyword>
<keyword evidence="4" id="KW-0378">Hydrolase</keyword>
<gene>
    <name evidence="3" type="ORF">HNR71_001951</name>
    <name evidence="4" type="ORF">HPO96_22505</name>
</gene>
<dbReference type="AlphaFoldDB" id="A0A7Y4P1J4"/>
<feature type="transmembrane region" description="Helical" evidence="1">
    <location>
        <begin position="280"/>
        <end position="301"/>
    </location>
</feature>
<proteinExistence type="predicted"/>
<protein>
    <submittedName>
        <fullName evidence="4">CPBP family intramembrane metalloprotease</fullName>
    </submittedName>
    <submittedName>
        <fullName evidence="3">Membrane protease YdiL (CAAX protease family)</fullName>
    </submittedName>
</protein>
<keyword evidence="1" id="KW-0812">Transmembrane</keyword>
<accession>A0A7Y4P1J4</accession>
<dbReference type="InterPro" id="IPR003675">
    <property type="entry name" value="Rce1/LyrA-like_dom"/>
</dbReference>
<evidence type="ECO:0000313" key="5">
    <source>
        <dbReference type="Proteomes" id="UP000534306"/>
    </source>
</evidence>
<feature type="transmembrane region" description="Helical" evidence="1">
    <location>
        <begin position="246"/>
        <end position="265"/>
    </location>
</feature>
<evidence type="ECO:0000259" key="2">
    <source>
        <dbReference type="Pfam" id="PF02517"/>
    </source>
</evidence>
<keyword evidence="4" id="KW-0645">Protease</keyword>